<feature type="region of interest" description="Disordered" evidence="1">
    <location>
        <begin position="61"/>
        <end position="83"/>
    </location>
</feature>
<evidence type="ECO:0000313" key="3">
    <source>
        <dbReference type="EMBL" id="GEO19416.1"/>
    </source>
</evidence>
<dbReference type="InterPro" id="IPR011260">
    <property type="entry name" value="RNAP_asu_C"/>
</dbReference>
<keyword evidence="4" id="KW-1185">Reference proteome</keyword>
<dbReference type="EMBL" id="BJYU01000511">
    <property type="protein sequence ID" value="GEO19416.1"/>
    <property type="molecule type" value="Genomic_DNA"/>
</dbReference>
<evidence type="ECO:0000256" key="1">
    <source>
        <dbReference type="SAM" id="MobiDB-lite"/>
    </source>
</evidence>
<feature type="domain" description="RNA polymerase alpha subunit C-terminal" evidence="2">
    <location>
        <begin position="11"/>
        <end position="61"/>
    </location>
</feature>
<dbReference type="GO" id="GO:0003677">
    <property type="term" value="F:DNA binding"/>
    <property type="evidence" value="ECO:0007669"/>
    <property type="project" value="InterPro"/>
</dbReference>
<accession>A0A512C5B8</accession>
<evidence type="ECO:0000313" key="4">
    <source>
        <dbReference type="Proteomes" id="UP000321085"/>
    </source>
</evidence>
<dbReference type="GO" id="GO:0006351">
    <property type="term" value="P:DNA-templated transcription"/>
    <property type="evidence" value="ECO:0007669"/>
    <property type="project" value="InterPro"/>
</dbReference>
<dbReference type="RefSeq" id="WP_114187526.1">
    <property type="nucleotide sequence ID" value="NZ_BJYU01000511.1"/>
</dbReference>
<dbReference type="Proteomes" id="UP000321085">
    <property type="component" value="Unassembled WGS sequence"/>
</dbReference>
<reference evidence="3 4" key="1">
    <citation type="submission" date="2019-07" db="EMBL/GenBank/DDBJ databases">
        <title>Whole genome shotgun sequence of Microvirga aerophila NBRC 106136.</title>
        <authorList>
            <person name="Hosoyama A."/>
            <person name="Uohara A."/>
            <person name="Ohji S."/>
            <person name="Ichikawa N."/>
        </authorList>
    </citation>
    <scope>NUCLEOTIDE SEQUENCE [LARGE SCALE GENOMIC DNA]</scope>
    <source>
        <strain evidence="3 4">NBRC 106136</strain>
    </source>
</reference>
<dbReference type="OrthoDB" id="8020814at2"/>
<feature type="compositionally biased region" description="Basic and acidic residues" evidence="1">
    <location>
        <begin position="61"/>
        <end position="72"/>
    </location>
</feature>
<gene>
    <name evidence="3" type="ORF">MAE02_71120</name>
</gene>
<organism evidence="3 4">
    <name type="scientific">Microvirga aerophila</name>
    <dbReference type="NCBI Taxonomy" id="670291"/>
    <lineage>
        <taxon>Bacteria</taxon>
        <taxon>Pseudomonadati</taxon>
        <taxon>Pseudomonadota</taxon>
        <taxon>Alphaproteobacteria</taxon>
        <taxon>Hyphomicrobiales</taxon>
        <taxon>Methylobacteriaceae</taxon>
        <taxon>Microvirga</taxon>
    </lineage>
</organism>
<proteinExistence type="predicted"/>
<dbReference type="AlphaFoldDB" id="A0A512C5B8"/>
<name>A0A512C5B8_9HYPH</name>
<protein>
    <recommendedName>
        <fullName evidence="2">RNA polymerase alpha subunit C-terminal domain-containing protein</fullName>
    </recommendedName>
</protein>
<dbReference type="Pfam" id="PF03118">
    <property type="entry name" value="RNA_pol_A_CTD"/>
    <property type="match status" value="1"/>
</dbReference>
<comment type="caution">
    <text evidence="3">The sequence shown here is derived from an EMBL/GenBank/DDBJ whole genome shotgun (WGS) entry which is preliminary data.</text>
</comment>
<evidence type="ECO:0000259" key="2">
    <source>
        <dbReference type="Pfam" id="PF03118"/>
    </source>
</evidence>
<dbReference type="SUPFAM" id="SSF47789">
    <property type="entry name" value="C-terminal domain of RNA polymerase alpha subunit"/>
    <property type="match status" value="1"/>
</dbReference>
<dbReference type="Gene3D" id="1.10.150.20">
    <property type="entry name" value="5' to 3' exonuclease, C-terminal subdomain"/>
    <property type="match status" value="1"/>
</dbReference>
<dbReference type="GO" id="GO:0003899">
    <property type="term" value="F:DNA-directed RNA polymerase activity"/>
    <property type="evidence" value="ECO:0007669"/>
    <property type="project" value="InterPro"/>
</dbReference>
<sequence>MPRDEVKVPGFIADLCLPARAWEVLRRENIKTLSQLRAVADQIERFETIGRKTAKVIRAELARKTSPDRQPSDEGPFLSPWGA</sequence>